<dbReference type="NCBIfam" id="TIGR00325">
    <property type="entry name" value="lpxC"/>
    <property type="match status" value="1"/>
</dbReference>
<keyword evidence="9" id="KW-0862">Zinc</keyword>
<dbReference type="Gene3D" id="3.30.1700.10">
    <property type="entry name" value="lpxc deacetylase, domain 2"/>
    <property type="match status" value="1"/>
</dbReference>
<keyword evidence="7" id="KW-0479">Metal-binding</keyword>
<dbReference type="GO" id="GO:0016020">
    <property type="term" value="C:membrane"/>
    <property type="evidence" value="ECO:0007669"/>
    <property type="project" value="GOC"/>
</dbReference>
<evidence type="ECO:0000256" key="4">
    <source>
        <dbReference type="ARBA" id="ARBA00012745"/>
    </source>
</evidence>
<evidence type="ECO:0000256" key="10">
    <source>
        <dbReference type="ARBA" id="ARBA00023098"/>
    </source>
</evidence>
<evidence type="ECO:0000256" key="9">
    <source>
        <dbReference type="ARBA" id="ARBA00022833"/>
    </source>
</evidence>
<comment type="function">
    <text evidence="2">Catalyzes the hydrolysis of UDP-3-O-myristoyl-N-acetylglucosamine to form UDP-3-O-myristoylglucosamine and acetate, the committed step in lipid A biosynthesis.</text>
</comment>
<evidence type="ECO:0000256" key="12">
    <source>
        <dbReference type="NCBIfam" id="TIGR00325"/>
    </source>
</evidence>
<dbReference type="InterPro" id="IPR004463">
    <property type="entry name" value="UDP-acyl_GlcNac_deAcase"/>
</dbReference>
<accession>A0A517SRC5</accession>
<evidence type="ECO:0000256" key="6">
    <source>
        <dbReference type="ARBA" id="ARBA00022556"/>
    </source>
</evidence>
<name>A0A517SRC5_9BACT</name>
<dbReference type="Gene3D" id="3.30.230.20">
    <property type="entry name" value="lpxc deacetylase, domain 1"/>
    <property type="match status" value="1"/>
</dbReference>
<organism evidence="13 14">
    <name type="scientific">Stieleria bergensis</name>
    <dbReference type="NCBI Taxonomy" id="2528025"/>
    <lineage>
        <taxon>Bacteria</taxon>
        <taxon>Pseudomonadati</taxon>
        <taxon>Planctomycetota</taxon>
        <taxon>Planctomycetia</taxon>
        <taxon>Pirellulales</taxon>
        <taxon>Pirellulaceae</taxon>
        <taxon>Stieleria</taxon>
    </lineage>
</organism>
<dbReference type="SUPFAM" id="SSF54211">
    <property type="entry name" value="Ribosomal protein S5 domain 2-like"/>
    <property type="match status" value="2"/>
</dbReference>
<dbReference type="Proteomes" id="UP000315003">
    <property type="component" value="Chromosome"/>
</dbReference>
<evidence type="ECO:0000313" key="13">
    <source>
        <dbReference type="EMBL" id="QDT58669.1"/>
    </source>
</evidence>
<keyword evidence="10" id="KW-0443">Lipid metabolism</keyword>
<comment type="cofactor">
    <cofactor evidence="1">
        <name>Zn(2+)</name>
        <dbReference type="ChEBI" id="CHEBI:29105"/>
    </cofactor>
</comment>
<dbReference type="AlphaFoldDB" id="A0A517SRC5"/>
<evidence type="ECO:0000256" key="2">
    <source>
        <dbReference type="ARBA" id="ARBA00002923"/>
    </source>
</evidence>
<dbReference type="PANTHER" id="PTHR33694">
    <property type="entry name" value="UDP-3-O-ACYL-N-ACETYLGLUCOSAMINE DEACETYLASE 1, MITOCHONDRIAL-RELATED"/>
    <property type="match status" value="1"/>
</dbReference>
<protein>
    <recommendedName>
        <fullName evidence="4 12">UDP-3-O-acyl-N-acetylglucosamine deacetylase</fullName>
        <ecNumber evidence="4 12">3.5.1.108</ecNumber>
    </recommendedName>
</protein>
<dbReference type="UniPathway" id="UPA00359">
    <property type="reaction ID" value="UER00478"/>
</dbReference>
<comment type="catalytic activity">
    <reaction evidence="11">
        <text>a UDP-3-O-[(3R)-3-hydroxyacyl]-N-acetyl-alpha-D-glucosamine + H2O = a UDP-3-O-[(3R)-3-hydroxyacyl]-alpha-D-glucosamine + acetate</text>
        <dbReference type="Rhea" id="RHEA:67816"/>
        <dbReference type="ChEBI" id="CHEBI:15377"/>
        <dbReference type="ChEBI" id="CHEBI:30089"/>
        <dbReference type="ChEBI" id="CHEBI:137740"/>
        <dbReference type="ChEBI" id="CHEBI:173225"/>
        <dbReference type="EC" id="3.5.1.108"/>
    </reaction>
</comment>
<comment type="pathway">
    <text evidence="3">Glycolipid biosynthesis; lipid IV(A) biosynthesis; lipid IV(A) from (3R)-3-hydroxytetradecanoyl-[acyl-carrier-protein] and UDP-N-acetyl-alpha-D-glucosamine: step 2/6.</text>
</comment>
<dbReference type="Pfam" id="PF03331">
    <property type="entry name" value="LpxC"/>
    <property type="match status" value="1"/>
</dbReference>
<reference evidence="13 14" key="1">
    <citation type="submission" date="2019-02" db="EMBL/GenBank/DDBJ databases">
        <title>Deep-cultivation of Planctomycetes and their phenomic and genomic characterization uncovers novel biology.</title>
        <authorList>
            <person name="Wiegand S."/>
            <person name="Jogler M."/>
            <person name="Boedeker C."/>
            <person name="Pinto D."/>
            <person name="Vollmers J."/>
            <person name="Rivas-Marin E."/>
            <person name="Kohn T."/>
            <person name="Peeters S.H."/>
            <person name="Heuer A."/>
            <person name="Rast P."/>
            <person name="Oberbeckmann S."/>
            <person name="Bunk B."/>
            <person name="Jeske O."/>
            <person name="Meyerdierks A."/>
            <person name="Storesund J.E."/>
            <person name="Kallscheuer N."/>
            <person name="Luecker S."/>
            <person name="Lage O.M."/>
            <person name="Pohl T."/>
            <person name="Merkel B.J."/>
            <person name="Hornburger P."/>
            <person name="Mueller R.-W."/>
            <person name="Bruemmer F."/>
            <person name="Labrenz M."/>
            <person name="Spormann A.M."/>
            <person name="Op den Camp H."/>
            <person name="Overmann J."/>
            <person name="Amann R."/>
            <person name="Jetten M.S.M."/>
            <person name="Mascher T."/>
            <person name="Medema M.H."/>
            <person name="Devos D.P."/>
            <person name="Kaster A.-K."/>
            <person name="Ovreas L."/>
            <person name="Rohde M."/>
            <person name="Galperin M.Y."/>
            <person name="Jogler C."/>
        </authorList>
    </citation>
    <scope>NUCLEOTIDE SEQUENCE [LARGE SCALE GENOMIC DNA]</scope>
    <source>
        <strain evidence="13 14">SV_7m_r</strain>
    </source>
</reference>
<keyword evidence="8 13" id="KW-0378">Hydrolase</keyword>
<evidence type="ECO:0000256" key="8">
    <source>
        <dbReference type="ARBA" id="ARBA00022801"/>
    </source>
</evidence>
<dbReference type="EMBL" id="CP036272">
    <property type="protein sequence ID" value="QDT58669.1"/>
    <property type="molecule type" value="Genomic_DNA"/>
</dbReference>
<evidence type="ECO:0000313" key="14">
    <source>
        <dbReference type="Proteomes" id="UP000315003"/>
    </source>
</evidence>
<gene>
    <name evidence="13" type="primary">lpxC</name>
    <name evidence="13" type="ORF">SV7mr_11620</name>
</gene>
<dbReference type="InterPro" id="IPR020568">
    <property type="entry name" value="Ribosomal_Su5_D2-typ_SF"/>
</dbReference>
<keyword evidence="14" id="KW-1185">Reference proteome</keyword>
<proteinExistence type="predicted"/>
<keyword evidence="5" id="KW-0444">Lipid biosynthesis</keyword>
<dbReference type="PANTHER" id="PTHR33694:SF1">
    <property type="entry name" value="UDP-3-O-ACYL-N-ACETYLGLUCOSAMINE DEACETYLASE 1, MITOCHONDRIAL-RELATED"/>
    <property type="match status" value="1"/>
</dbReference>
<keyword evidence="6" id="KW-0441">Lipid A biosynthesis</keyword>
<evidence type="ECO:0000256" key="1">
    <source>
        <dbReference type="ARBA" id="ARBA00001947"/>
    </source>
</evidence>
<evidence type="ECO:0000256" key="3">
    <source>
        <dbReference type="ARBA" id="ARBA00005002"/>
    </source>
</evidence>
<evidence type="ECO:0000256" key="11">
    <source>
        <dbReference type="ARBA" id="ARBA00024535"/>
    </source>
</evidence>
<dbReference type="OrthoDB" id="9772788at2"/>
<dbReference type="RefSeq" id="WP_145269966.1">
    <property type="nucleotide sequence ID" value="NZ_CP036272.1"/>
</dbReference>
<dbReference type="GO" id="GO:0046872">
    <property type="term" value="F:metal ion binding"/>
    <property type="evidence" value="ECO:0007669"/>
    <property type="project" value="UniProtKB-KW"/>
</dbReference>
<sequence>MIHARHQHTIASECELSGIGYWSAKRVSVVMHPAPVNTGIVLVRSDLPSRPTCLAHVSNRTDARLRTNLNDGAASFEMIEHLLAALYALEIDNCLVEIDSWELPGLDGSSQPYVDVLSRAGLIIQAQLKQRLVIDQVITLREGDTWITASPSANGESHFAYQLAFDKAGPICNQSHGMNCSPGQFTRELCDARTFVTEQQAQQLHASGVANHVGYHELLVFGDEGPIDNELRYRNECARHKTLDLIGDLALVGVELIGKFVSHRGGHHLNGKMAKALWDLAAQTRSAPALLRKRA</sequence>
<dbReference type="GO" id="GO:0103117">
    <property type="term" value="F:UDP-3-O-acyl-N-acetylglucosamine deacetylase activity"/>
    <property type="evidence" value="ECO:0007669"/>
    <property type="project" value="UniProtKB-UniRule"/>
</dbReference>
<dbReference type="EC" id="3.5.1.108" evidence="4 12"/>
<dbReference type="GO" id="GO:0009245">
    <property type="term" value="P:lipid A biosynthetic process"/>
    <property type="evidence" value="ECO:0007669"/>
    <property type="project" value="UniProtKB-UniRule"/>
</dbReference>
<evidence type="ECO:0000256" key="7">
    <source>
        <dbReference type="ARBA" id="ARBA00022723"/>
    </source>
</evidence>
<dbReference type="InterPro" id="IPR015870">
    <property type="entry name" value="UDP-acyl_N-AcGlcN_deAcase_N"/>
</dbReference>
<evidence type="ECO:0000256" key="5">
    <source>
        <dbReference type="ARBA" id="ARBA00022516"/>
    </source>
</evidence>
<dbReference type="InterPro" id="IPR011334">
    <property type="entry name" value="UDP-acyl_GlcNac_deAcase_C"/>
</dbReference>